<dbReference type="AlphaFoldDB" id="A0A4Z2HAC3"/>
<protein>
    <submittedName>
        <fullName evidence="1">Uncharacterized protein</fullName>
    </submittedName>
</protein>
<keyword evidence="2" id="KW-1185">Reference proteome</keyword>
<reference evidence="1 2" key="1">
    <citation type="submission" date="2019-03" db="EMBL/GenBank/DDBJ databases">
        <title>First draft genome of Liparis tanakae, snailfish: a comprehensive survey of snailfish specific genes.</title>
        <authorList>
            <person name="Kim W."/>
            <person name="Song I."/>
            <person name="Jeong J.-H."/>
            <person name="Kim D."/>
            <person name="Kim S."/>
            <person name="Ryu S."/>
            <person name="Song J.Y."/>
            <person name="Lee S.K."/>
        </authorList>
    </citation>
    <scope>NUCLEOTIDE SEQUENCE [LARGE SCALE GENOMIC DNA]</scope>
    <source>
        <tissue evidence="1">Muscle</tissue>
    </source>
</reference>
<comment type="caution">
    <text evidence="1">The sequence shown here is derived from an EMBL/GenBank/DDBJ whole genome shotgun (WGS) entry which is preliminary data.</text>
</comment>
<dbReference type="EMBL" id="SRLO01000286">
    <property type="protein sequence ID" value="TNN62759.1"/>
    <property type="molecule type" value="Genomic_DNA"/>
</dbReference>
<organism evidence="1 2">
    <name type="scientific">Liparis tanakae</name>
    <name type="common">Tanaka's snailfish</name>
    <dbReference type="NCBI Taxonomy" id="230148"/>
    <lineage>
        <taxon>Eukaryota</taxon>
        <taxon>Metazoa</taxon>
        <taxon>Chordata</taxon>
        <taxon>Craniata</taxon>
        <taxon>Vertebrata</taxon>
        <taxon>Euteleostomi</taxon>
        <taxon>Actinopterygii</taxon>
        <taxon>Neopterygii</taxon>
        <taxon>Teleostei</taxon>
        <taxon>Neoteleostei</taxon>
        <taxon>Acanthomorphata</taxon>
        <taxon>Eupercaria</taxon>
        <taxon>Perciformes</taxon>
        <taxon>Cottioidei</taxon>
        <taxon>Cottales</taxon>
        <taxon>Liparidae</taxon>
        <taxon>Liparis</taxon>
    </lineage>
</organism>
<evidence type="ECO:0000313" key="1">
    <source>
        <dbReference type="EMBL" id="TNN62759.1"/>
    </source>
</evidence>
<dbReference type="Proteomes" id="UP000314294">
    <property type="component" value="Unassembled WGS sequence"/>
</dbReference>
<gene>
    <name evidence="1" type="ORF">EYF80_026985</name>
</gene>
<proteinExistence type="predicted"/>
<accession>A0A4Z2HAC3</accession>
<name>A0A4Z2HAC3_9TELE</name>
<sequence>MTTILKPAGGKCSNEPVKLKEKTVSSQRGQERWIVDGLVVVHDLTCNPAEETPTCHSKQPGP</sequence>
<evidence type="ECO:0000313" key="2">
    <source>
        <dbReference type="Proteomes" id="UP000314294"/>
    </source>
</evidence>